<organism evidence="1 2">
    <name type="scientific">Racocetra persica</name>
    <dbReference type="NCBI Taxonomy" id="160502"/>
    <lineage>
        <taxon>Eukaryota</taxon>
        <taxon>Fungi</taxon>
        <taxon>Fungi incertae sedis</taxon>
        <taxon>Mucoromycota</taxon>
        <taxon>Glomeromycotina</taxon>
        <taxon>Glomeromycetes</taxon>
        <taxon>Diversisporales</taxon>
        <taxon>Gigasporaceae</taxon>
        <taxon>Racocetra</taxon>
    </lineage>
</organism>
<feature type="non-terminal residue" evidence="1">
    <location>
        <position position="1"/>
    </location>
</feature>
<dbReference type="Proteomes" id="UP000789920">
    <property type="component" value="Unassembled WGS sequence"/>
</dbReference>
<sequence>KIKRELNIDKRVELTPHTLRRAFTTYHAEQGVPLPILQKLLGHESIRTTVLYWRNPCEKPFAEKIPTNDNDIASILATKKWLEAKKETPKMPIEENFPTIGDEEFGRPDNLPLTNTIEKSTTITNNQPNQLTREVSPPTPAKFSLNLIRQKSDQLEIANNEEKSSEKQNFVGDQKETILLAKIKNLEEQLKQVQTENNNLKTKLTVAEKEKNQARERSNHYQQQLKIIVKTFNP</sequence>
<accession>A0ACA9SIM8</accession>
<protein>
    <submittedName>
        <fullName evidence="1">3411_t:CDS:1</fullName>
    </submittedName>
</protein>
<name>A0ACA9SIM8_9GLOM</name>
<dbReference type="EMBL" id="CAJVQC010127699">
    <property type="protein sequence ID" value="CAG8840750.1"/>
    <property type="molecule type" value="Genomic_DNA"/>
</dbReference>
<evidence type="ECO:0000313" key="2">
    <source>
        <dbReference type="Proteomes" id="UP000789920"/>
    </source>
</evidence>
<keyword evidence="2" id="KW-1185">Reference proteome</keyword>
<proteinExistence type="predicted"/>
<comment type="caution">
    <text evidence="1">The sequence shown here is derived from an EMBL/GenBank/DDBJ whole genome shotgun (WGS) entry which is preliminary data.</text>
</comment>
<evidence type="ECO:0000313" key="1">
    <source>
        <dbReference type="EMBL" id="CAG8840750.1"/>
    </source>
</evidence>
<gene>
    <name evidence="1" type="ORF">RPERSI_LOCUS31556</name>
</gene>
<reference evidence="1" key="1">
    <citation type="submission" date="2021-06" db="EMBL/GenBank/DDBJ databases">
        <authorList>
            <person name="Kallberg Y."/>
            <person name="Tangrot J."/>
            <person name="Rosling A."/>
        </authorList>
    </citation>
    <scope>NUCLEOTIDE SEQUENCE</scope>
    <source>
        <strain evidence="1">MA461A</strain>
    </source>
</reference>
<feature type="non-terminal residue" evidence="1">
    <location>
        <position position="234"/>
    </location>
</feature>